<evidence type="ECO:0000256" key="7">
    <source>
        <dbReference type="ARBA" id="ARBA00022833"/>
    </source>
</evidence>
<evidence type="ECO:0000313" key="12">
    <source>
        <dbReference type="Proteomes" id="UP001652621"/>
    </source>
</evidence>
<dbReference type="Gene3D" id="1.10.1380.10">
    <property type="entry name" value="Neutral endopeptidase , domain2"/>
    <property type="match status" value="1"/>
</dbReference>
<reference evidence="13" key="1">
    <citation type="submission" date="2025-08" db="UniProtKB">
        <authorList>
            <consortium name="RefSeq"/>
        </authorList>
    </citation>
    <scope>IDENTIFICATION</scope>
</reference>
<keyword evidence="5" id="KW-0479">Metal-binding</keyword>
<dbReference type="PANTHER" id="PTHR11733:SF240">
    <property type="entry name" value="GH14155P-RELATED"/>
    <property type="match status" value="1"/>
</dbReference>
<keyword evidence="8" id="KW-0482">Metalloprotease</keyword>
<dbReference type="Pfam" id="PF05649">
    <property type="entry name" value="Peptidase_M13_N"/>
    <property type="match status" value="1"/>
</dbReference>
<gene>
    <name evidence="13" type="primary">LOC131801077</name>
</gene>
<proteinExistence type="inferred from homology"/>
<comment type="similarity">
    <text evidence="3">Belongs to the peptidase M13 family.</text>
</comment>
<feature type="domain" description="Peptidase M13 N-terminal" evidence="11">
    <location>
        <begin position="57"/>
        <end position="411"/>
    </location>
</feature>
<evidence type="ECO:0000256" key="9">
    <source>
        <dbReference type="SAM" id="SignalP"/>
    </source>
</evidence>
<evidence type="ECO:0000256" key="6">
    <source>
        <dbReference type="ARBA" id="ARBA00022801"/>
    </source>
</evidence>
<evidence type="ECO:0000313" key="13">
    <source>
        <dbReference type="RefSeq" id="XP_058975066.1"/>
    </source>
</evidence>
<evidence type="ECO:0000259" key="11">
    <source>
        <dbReference type="Pfam" id="PF05649"/>
    </source>
</evidence>
<keyword evidence="12" id="KW-1185">Reference proteome</keyword>
<evidence type="ECO:0000256" key="4">
    <source>
        <dbReference type="ARBA" id="ARBA00022670"/>
    </source>
</evidence>
<dbReference type="InterPro" id="IPR018497">
    <property type="entry name" value="Peptidase_M13_C"/>
</dbReference>
<dbReference type="Gene3D" id="3.40.390.10">
    <property type="entry name" value="Collagenase (Catalytic Domain)"/>
    <property type="match status" value="1"/>
</dbReference>
<accession>A0ABM3UNG6</accession>
<keyword evidence="4" id="KW-0645">Protease</keyword>
<feature type="domain" description="Peptidase M13 C-terminal" evidence="10">
    <location>
        <begin position="481"/>
        <end position="667"/>
    </location>
</feature>
<keyword evidence="9" id="KW-0732">Signal</keyword>
<evidence type="ECO:0000256" key="5">
    <source>
        <dbReference type="ARBA" id="ARBA00022723"/>
    </source>
</evidence>
<dbReference type="PRINTS" id="PR00786">
    <property type="entry name" value="NEPRILYSIN"/>
</dbReference>
<dbReference type="PROSITE" id="PS51885">
    <property type="entry name" value="NEPRILYSIN"/>
    <property type="match status" value="1"/>
</dbReference>
<organism evidence="12 13">
    <name type="scientific">Musca domestica</name>
    <name type="common">House fly</name>
    <dbReference type="NCBI Taxonomy" id="7370"/>
    <lineage>
        <taxon>Eukaryota</taxon>
        <taxon>Metazoa</taxon>
        <taxon>Ecdysozoa</taxon>
        <taxon>Arthropoda</taxon>
        <taxon>Hexapoda</taxon>
        <taxon>Insecta</taxon>
        <taxon>Pterygota</taxon>
        <taxon>Neoptera</taxon>
        <taxon>Endopterygota</taxon>
        <taxon>Diptera</taxon>
        <taxon>Brachycera</taxon>
        <taxon>Muscomorpha</taxon>
        <taxon>Muscoidea</taxon>
        <taxon>Muscidae</taxon>
        <taxon>Musca</taxon>
    </lineage>
</organism>
<dbReference type="CDD" id="cd08662">
    <property type="entry name" value="M13"/>
    <property type="match status" value="1"/>
</dbReference>
<protein>
    <submittedName>
        <fullName evidence="13">Endothelin-converting enzyme-like 1</fullName>
    </submittedName>
</protein>
<comment type="subcellular location">
    <subcellularLocation>
        <location evidence="2">Cell membrane</location>
        <topology evidence="2">Single-pass type II membrane protein</topology>
    </subcellularLocation>
</comment>
<sequence>MRLFSKMKFYQIVICISCVLTLLRSSSAVPSRANKRLGVNRQHERFIENFMNLKVNPCDNFYEYACGKWQKWQEANDTEDIYTEVLGLAGYKASKELARQLDIMEVESAKPPGFVRKLKSAYETCISVEDFDHLNYLVWLNKEGNFTLPLLGDLLGEENDWIEILAGLRRYGLNGILVEEDMLPFMEEKGKSIITLKKPESESFKRLSLRNFKSLMNSMSLNINSTALDSLWHEVQWIEKRIQEITNIEVEDEDEDLATKPVEFRDLPFPWLKKYLSRLLNKPSLDEDLKLILLNQKYFEALENLARDFKVPAICKYLTIRFLWYLHQNTPTDFSHWECADMVRNLLPLASNWLYQENRGKLKAIISEVEEIFQNIFQQFNQTLNDHKSQIHPSSFEYLLGKLKAIKLKIGNLPSLDTASFVETFYANISLSPRDFYGNHLKLLEFSFHGSHEIMPSLAMADYRRFFNLDPPEEGDSNSPYYVVQQNTIIVPFTSLRQPIYHPNFRPVYKYSGLGAAIGHEIFHSFDYTGLQIDAEGQTNDVEYKRILSTALIAERLQCLENLNPQSVDEKIADISGLRYAYKAFIHRFPEAHESSRPIHDKPMKLSQIFFLNFAQYYCDTDNGDYDEDEHGLASDRVNDALSHLNAFSEVFSCTAKNGMYVPEKCQMWRR</sequence>
<evidence type="ECO:0000259" key="10">
    <source>
        <dbReference type="Pfam" id="PF01431"/>
    </source>
</evidence>
<dbReference type="InterPro" id="IPR024079">
    <property type="entry name" value="MetalloPept_cat_dom_sf"/>
</dbReference>
<keyword evidence="7" id="KW-0862">Zinc</keyword>
<dbReference type="Proteomes" id="UP001652621">
    <property type="component" value="Unplaced"/>
</dbReference>
<dbReference type="InterPro" id="IPR008753">
    <property type="entry name" value="Peptidase_M13_N"/>
</dbReference>
<dbReference type="InterPro" id="IPR000718">
    <property type="entry name" value="Peptidase_M13"/>
</dbReference>
<dbReference type="SUPFAM" id="SSF55486">
    <property type="entry name" value="Metalloproteases ('zincins'), catalytic domain"/>
    <property type="match status" value="1"/>
</dbReference>
<evidence type="ECO:0000256" key="2">
    <source>
        <dbReference type="ARBA" id="ARBA00004401"/>
    </source>
</evidence>
<dbReference type="PANTHER" id="PTHR11733">
    <property type="entry name" value="ZINC METALLOPROTEASE FAMILY M13 NEPRILYSIN-RELATED"/>
    <property type="match status" value="1"/>
</dbReference>
<dbReference type="InterPro" id="IPR042089">
    <property type="entry name" value="Peptidase_M13_dom_2"/>
</dbReference>
<dbReference type="Pfam" id="PF01431">
    <property type="entry name" value="Peptidase_M13"/>
    <property type="match status" value="1"/>
</dbReference>
<dbReference type="GeneID" id="131801077"/>
<evidence type="ECO:0000256" key="3">
    <source>
        <dbReference type="ARBA" id="ARBA00007357"/>
    </source>
</evidence>
<feature type="chain" id="PRO_5045784763" evidence="9">
    <location>
        <begin position="29"/>
        <end position="671"/>
    </location>
</feature>
<evidence type="ECO:0000256" key="1">
    <source>
        <dbReference type="ARBA" id="ARBA00001947"/>
    </source>
</evidence>
<dbReference type="RefSeq" id="XP_058975066.1">
    <property type="nucleotide sequence ID" value="XM_059119083.1"/>
</dbReference>
<comment type="cofactor">
    <cofactor evidence="1">
        <name>Zn(2+)</name>
        <dbReference type="ChEBI" id="CHEBI:29105"/>
    </cofactor>
</comment>
<name>A0ABM3UNG6_MUSDO</name>
<evidence type="ECO:0000256" key="8">
    <source>
        <dbReference type="ARBA" id="ARBA00023049"/>
    </source>
</evidence>
<keyword evidence="6" id="KW-0378">Hydrolase</keyword>
<feature type="signal peptide" evidence="9">
    <location>
        <begin position="1"/>
        <end position="28"/>
    </location>
</feature>